<keyword evidence="1" id="KW-1133">Transmembrane helix</keyword>
<feature type="transmembrane region" description="Helical" evidence="1">
    <location>
        <begin position="121"/>
        <end position="145"/>
    </location>
</feature>
<keyword evidence="1" id="KW-0812">Transmembrane</keyword>
<protein>
    <submittedName>
        <fullName evidence="2">Uncharacterized protein</fullName>
    </submittedName>
</protein>
<evidence type="ECO:0000313" key="3">
    <source>
        <dbReference type="Proteomes" id="UP000095552"/>
    </source>
</evidence>
<evidence type="ECO:0000256" key="1">
    <source>
        <dbReference type="SAM" id="Phobius"/>
    </source>
</evidence>
<reference evidence="2 3" key="1">
    <citation type="submission" date="2016-08" db="EMBL/GenBank/DDBJ databases">
        <title>Draft genome of Fabibacter sp. strain SK-8.</title>
        <authorList>
            <person name="Wong S.-K."/>
            <person name="Hamasaki K."/>
            <person name="Yoshizawa S."/>
        </authorList>
    </citation>
    <scope>NUCLEOTIDE SEQUENCE [LARGE SCALE GENOMIC DNA]</scope>
    <source>
        <strain evidence="2 3">SK-8</strain>
    </source>
</reference>
<organism evidence="2 3">
    <name type="scientific">Roseivirga misakiensis</name>
    <dbReference type="NCBI Taxonomy" id="1563681"/>
    <lineage>
        <taxon>Bacteria</taxon>
        <taxon>Pseudomonadati</taxon>
        <taxon>Bacteroidota</taxon>
        <taxon>Cytophagia</taxon>
        <taxon>Cytophagales</taxon>
        <taxon>Roseivirgaceae</taxon>
        <taxon>Roseivirga</taxon>
    </lineage>
</organism>
<sequence length="212" mass="24903">MVEQELKEIWRNSSQIEQIKFDISRLLRDLDKRAKKLDQVIKNRDRREIAASVFGVIMFGYFAIAIPFWITKIGALLSVLWFIYIIFKFRNNRKTKAPVDLTLPYKEQLHRQRKNIEQEAAFLNSVLYWYVLPPLIANLVFIFGVGDPSAYNWEPGFLDFIPFTMNSKITMSIGIILFSAFVVWLNKRAVKKTLTPIIKEIDRIESQLENNL</sequence>
<dbReference type="Proteomes" id="UP000095552">
    <property type="component" value="Unassembled WGS sequence"/>
</dbReference>
<feature type="transmembrane region" description="Helical" evidence="1">
    <location>
        <begin position="73"/>
        <end position="89"/>
    </location>
</feature>
<feature type="transmembrane region" description="Helical" evidence="1">
    <location>
        <begin position="165"/>
        <end position="185"/>
    </location>
</feature>
<evidence type="ECO:0000313" key="2">
    <source>
        <dbReference type="EMBL" id="OEK04226.1"/>
    </source>
</evidence>
<dbReference type="STRING" id="1563681.BFP71_12135"/>
<dbReference type="EMBL" id="MDGQ01000005">
    <property type="protein sequence ID" value="OEK04226.1"/>
    <property type="molecule type" value="Genomic_DNA"/>
</dbReference>
<keyword evidence="3" id="KW-1185">Reference proteome</keyword>
<feature type="transmembrane region" description="Helical" evidence="1">
    <location>
        <begin position="49"/>
        <end position="67"/>
    </location>
</feature>
<accession>A0A1E5SYN6</accession>
<dbReference type="OrthoDB" id="1441218at2"/>
<comment type="caution">
    <text evidence="2">The sequence shown here is derived from an EMBL/GenBank/DDBJ whole genome shotgun (WGS) entry which is preliminary data.</text>
</comment>
<name>A0A1E5SYN6_9BACT</name>
<keyword evidence="1" id="KW-0472">Membrane</keyword>
<gene>
    <name evidence="2" type="ORF">BFP71_12135</name>
</gene>
<proteinExistence type="predicted"/>
<dbReference type="RefSeq" id="WP_069835731.1">
    <property type="nucleotide sequence ID" value="NZ_MDGQ01000005.1"/>
</dbReference>
<dbReference type="AlphaFoldDB" id="A0A1E5SYN6"/>